<organism evidence="1 2">
    <name type="scientific">Trichinella pseudospiralis</name>
    <name type="common">Parasitic roundworm</name>
    <dbReference type="NCBI Taxonomy" id="6337"/>
    <lineage>
        <taxon>Eukaryota</taxon>
        <taxon>Metazoa</taxon>
        <taxon>Ecdysozoa</taxon>
        <taxon>Nematoda</taxon>
        <taxon>Enoplea</taxon>
        <taxon>Dorylaimia</taxon>
        <taxon>Trichinellida</taxon>
        <taxon>Trichinellidae</taxon>
        <taxon>Trichinella</taxon>
    </lineage>
</organism>
<dbReference type="EMBL" id="JYDV01000072">
    <property type="protein sequence ID" value="KRZ36515.1"/>
    <property type="molecule type" value="Genomic_DNA"/>
</dbReference>
<evidence type="ECO:0000313" key="2">
    <source>
        <dbReference type="Proteomes" id="UP000054826"/>
    </source>
</evidence>
<protein>
    <submittedName>
        <fullName evidence="1">Uncharacterized protein</fullName>
    </submittedName>
</protein>
<name>A0A0V1JNG8_TRIPS</name>
<evidence type="ECO:0000313" key="1">
    <source>
        <dbReference type="EMBL" id="KRZ36515.1"/>
    </source>
</evidence>
<dbReference type="Proteomes" id="UP000054826">
    <property type="component" value="Unassembled WGS sequence"/>
</dbReference>
<accession>A0A0V1JNG8</accession>
<comment type="caution">
    <text evidence="1">The sequence shown here is derived from an EMBL/GenBank/DDBJ whole genome shotgun (WGS) entry which is preliminary data.</text>
</comment>
<reference evidence="1 2" key="1">
    <citation type="submission" date="2015-01" db="EMBL/GenBank/DDBJ databases">
        <title>Evolution of Trichinella species and genotypes.</title>
        <authorList>
            <person name="Korhonen P.K."/>
            <person name="Edoardo P."/>
            <person name="Giuseppe L.R."/>
            <person name="Gasser R.B."/>
        </authorList>
    </citation>
    <scope>NUCLEOTIDE SEQUENCE [LARGE SCALE GENOMIC DNA]</scope>
    <source>
        <strain evidence="1">ISS176</strain>
    </source>
</reference>
<dbReference type="AlphaFoldDB" id="A0A0V1JNG8"/>
<sequence length="159" mass="18367">MKNAFATALGICSFLVLCFNRYVANGRQKMRQTTSIGWKIFTTPRLLPINVHPVRSLGWGFSAVVLPIRTNCRCDSPLSILTSEIAAEAARQSQKESFRLRDVHESMQIPRATYCFEKNRLNSDLENIMHRLDCRRNCALLRFNFSWFWAIHRGDPDES</sequence>
<proteinExistence type="predicted"/>
<gene>
    <name evidence="1" type="ORF">T4C_13687</name>
</gene>